<dbReference type="InterPro" id="IPR044730">
    <property type="entry name" value="RNase_H-like_dom_plant"/>
</dbReference>
<dbReference type="Proteomes" id="UP001054821">
    <property type="component" value="Chromosome 4"/>
</dbReference>
<dbReference type="EMBL" id="JAJFAZ020000004">
    <property type="protein sequence ID" value="KAI5332138.1"/>
    <property type="molecule type" value="Genomic_DNA"/>
</dbReference>
<proteinExistence type="predicted"/>
<dbReference type="PANTHER" id="PTHR47723:SF19">
    <property type="entry name" value="POLYNUCLEOTIDYL TRANSFERASE, RIBONUCLEASE H-LIKE SUPERFAMILY PROTEIN"/>
    <property type="match status" value="1"/>
</dbReference>
<dbReference type="GO" id="GO:0003676">
    <property type="term" value="F:nucleic acid binding"/>
    <property type="evidence" value="ECO:0007669"/>
    <property type="project" value="InterPro"/>
</dbReference>
<dbReference type="Gene3D" id="3.30.420.10">
    <property type="entry name" value="Ribonuclease H-like superfamily/Ribonuclease H"/>
    <property type="match status" value="1"/>
</dbReference>
<protein>
    <recommendedName>
        <fullName evidence="1">RNase H type-1 domain-containing protein</fullName>
    </recommendedName>
</protein>
<name>A0AAD4Z509_PRUDU</name>
<feature type="domain" description="RNase H type-1" evidence="1">
    <location>
        <begin position="71"/>
        <end position="169"/>
    </location>
</feature>
<organism evidence="2 3">
    <name type="scientific">Prunus dulcis</name>
    <name type="common">Almond</name>
    <name type="synonym">Amygdalus dulcis</name>
    <dbReference type="NCBI Taxonomy" id="3755"/>
    <lineage>
        <taxon>Eukaryota</taxon>
        <taxon>Viridiplantae</taxon>
        <taxon>Streptophyta</taxon>
        <taxon>Embryophyta</taxon>
        <taxon>Tracheophyta</taxon>
        <taxon>Spermatophyta</taxon>
        <taxon>Magnoliopsida</taxon>
        <taxon>eudicotyledons</taxon>
        <taxon>Gunneridae</taxon>
        <taxon>Pentapetalae</taxon>
        <taxon>rosids</taxon>
        <taxon>fabids</taxon>
        <taxon>Rosales</taxon>
        <taxon>Rosaceae</taxon>
        <taxon>Amygdaloideae</taxon>
        <taxon>Amygdaleae</taxon>
        <taxon>Prunus</taxon>
    </lineage>
</organism>
<dbReference type="InterPro" id="IPR012337">
    <property type="entry name" value="RNaseH-like_sf"/>
</dbReference>
<dbReference type="PANTHER" id="PTHR47723">
    <property type="entry name" value="OS05G0353850 PROTEIN"/>
    <property type="match status" value="1"/>
</dbReference>
<keyword evidence="3" id="KW-1185">Reference proteome</keyword>
<dbReference type="SUPFAM" id="SSF53098">
    <property type="entry name" value="Ribonuclease H-like"/>
    <property type="match status" value="1"/>
</dbReference>
<sequence length="204" mass="23194">MTRLAEETEISPSWPREINGAAMGCHKRARWRRRSTMKTARRRHKNNELTEERVVVKIIYSYNKSFSQDAIGAWLKGYSMNLGIGSVLEAELWDIFWGLSLAWDSGFRTVEVESDSKFAVTLLNTLAISTHSLFIIINCCKLKMSTDWNYSIRHIFREQSCAADALATKSFDFNPGLHIFDGVPACITDILAADTRGDSRPRLL</sequence>
<evidence type="ECO:0000313" key="2">
    <source>
        <dbReference type="EMBL" id="KAI5332138.1"/>
    </source>
</evidence>
<dbReference type="InterPro" id="IPR002156">
    <property type="entry name" value="RNaseH_domain"/>
</dbReference>
<gene>
    <name evidence="2" type="ORF">L3X38_022266</name>
</gene>
<dbReference type="CDD" id="cd06222">
    <property type="entry name" value="RNase_H_like"/>
    <property type="match status" value="1"/>
</dbReference>
<accession>A0AAD4Z509</accession>
<dbReference type="Pfam" id="PF13456">
    <property type="entry name" value="RVT_3"/>
    <property type="match status" value="1"/>
</dbReference>
<dbReference type="GO" id="GO:0004523">
    <property type="term" value="F:RNA-DNA hybrid ribonuclease activity"/>
    <property type="evidence" value="ECO:0007669"/>
    <property type="project" value="InterPro"/>
</dbReference>
<evidence type="ECO:0000259" key="1">
    <source>
        <dbReference type="Pfam" id="PF13456"/>
    </source>
</evidence>
<comment type="caution">
    <text evidence="2">The sequence shown here is derived from an EMBL/GenBank/DDBJ whole genome shotgun (WGS) entry which is preliminary data.</text>
</comment>
<evidence type="ECO:0000313" key="3">
    <source>
        <dbReference type="Proteomes" id="UP001054821"/>
    </source>
</evidence>
<dbReference type="InterPro" id="IPR053151">
    <property type="entry name" value="RNase_H-like"/>
</dbReference>
<dbReference type="InterPro" id="IPR036397">
    <property type="entry name" value="RNaseH_sf"/>
</dbReference>
<dbReference type="AlphaFoldDB" id="A0AAD4Z509"/>
<reference evidence="2 3" key="1">
    <citation type="journal article" date="2022" name="G3 (Bethesda)">
        <title>Whole-genome sequence and methylome profiling of the almond [Prunus dulcis (Mill.) D.A. Webb] cultivar 'Nonpareil'.</title>
        <authorList>
            <person name="D'Amico-Willman K.M."/>
            <person name="Ouma W.Z."/>
            <person name="Meulia T."/>
            <person name="Sideli G.M."/>
            <person name="Gradziel T.M."/>
            <person name="Fresnedo-Ramirez J."/>
        </authorList>
    </citation>
    <scope>NUCLEOTIDE SEQUENCE [LARGE SCALE GENOMIC DNA]</scope>
    <source>
        <strain evidence="2">Clone GOH B32 T37-40</strain>
    </source>
</reference>